<dbReference type="Pfam" id="PF13545">
    <property type="entry name" value="HTH_Crp_2"/>
    <property type="match status" value="1"/>
</dbReference>
<dbReference type="GO" id="GO:0003700">
    <property type="term" value="F:DNA-binding transcription factor activity"/>
    <property type="evidence" value="ECO:0007669"/>
    <property type="project" value="TreeGrafter"/>
</dbReference>
<comment type="caution">
    <text evidence="6">The sequence shown here is derived from an EMBL/GenBank/DDBJ whole genome shotgun (WGS) entry which is preliminary data.</text>
</comment>
<dbReference type="Gene3D" id="1.10.10.10">
    <property type="entry name" value="Winged helix-like DNA-binding domain superfamily/Winged helix DNA-binding domain"/>
    <property type="match status" value="1"/>
</dbReference>
<dbReference type="Proteomes" id="UP000636960">
    <property type="component" value="Unassembled WGS sequence"/>
</dbReference>
<keyword evidence="2" id="KW-0238">DNA-binding</keyword>
<evidence type="ECO:0000259" key="5">
    <source>
        <dbReference type="PROSITE" id="PS51063"/>
    </source>
</evidence>
<dbReference type="InterPro" id="IPR014710">
    <property type="entry name" value="RmlC-like_jellyroll"/>
</dbReference>
<dbReference type="SUPFAM" id="SSF51206">
    <property type="entry name" value="cAMP-binding domain-like"/>
    <property type="match status" value="1"/>
</dbReference>
<dbReference type="InterPro" id="IPR012318">
    <property type="entry name" value="HTH_CRP"/>
</dbReference>
<organism evidence="6 7">
    <name type="scientific">Paractinoplanes rishiriensis</name>
    <dbReference type="NCBI Taxonomy" id="1050105"/>
    <lineage>
        <taxon>Bacteria</taxon>
        <taxon>Bacillati</taxon>
        <taxon>Actinomycetota</taxon>
        <taxon>Actinomycetes</taxon>
        <taxon>Micromonosporales</taxon>
        <taxon>Micromonosporaceae</taxon>
        <taxon>Paractinoplanes</taxon>
    </lineage>
</organism>
<dbReference type="GO" id="GO:0003677">
    <property type="term" value="F:DNA binding"/>
    <property type="evidence" value="ECO:0007669"/>
    <property type="project" value="UniProtKB-KW"/>
</dbReference>
<dbReference type="InterPro" id="IPR036390">
    <property type="entry name" value="WH_DNA-bd_sf"/>
</dbReference>
<name>A0A919MRI9_9ACTN</name>
<evidence type="ECO:0000256" key="3">
    <source>
        <dbReference type="ARBA" id="ARBA00023163"/>
    </source>
</evidence>
<keyword evidence="3" id="KW-0804">Transcription</keyword>
<evidence type="ECO:0000256" key="1">
    <source>
        <dbReference type="ARBA" id="ARBA00023015"/>
    </source>
</evidence>
<dbReference type="PROSITE" id="PS50042">
    <property type="entry name" value="CNMP_BINDING_3"/>
    <property type="match status" value="1"/>
</dbReference>
<dbReference type="Gene3D" id="2.60.120.10">
    <property type="entry name" value="Jelly Rolls"/>
    <property type="match status" value="1"/>
</dbReference>
<keyword evidence="1" id="KW-0805">Transcription regulation</keyword>
<dbReference type="Pfam" id="PF00027">
    <property type="entry name" value="cNMP_binding"/>
    <property type="match status" value="1"/>
</dbReference>
<dbReference type="RefSeq" id="WP_239162368.1">
    <property type="nucleotide sequence ID" value="NZ_BOMV01000001.1"/>
</dbReference>
<evidence type="ECO:0000313" key="7">
    <source>
        <dbReference type="Proteomes" id="UP000636960"/>
    </source>
</evidence>
<gene>
    <name evidence="6" type="ORF">Ari01nite_00980</name>
</gene>
<evidence type="ECO:0000313" key="6">
    <source>
        <dbReference type="EMBL" id="GIE92633.1"/>
    </source>
</evidence>
<dbReference type="PROSITE" id="PS51063">
    <property type="entry name" value="HTH_CRP_2"/>
    <property type="match status" value="1"/>
</dbReference>
<dbReference type="InterPro" id="IPR000595">
    <property type="entry name" value="cNMP-bd_dom"/>
</dbReference>
<reference evidence="6" key="1">
    <citation type="submission" date="2021-01" db="EMBL/GenBank/DDBJ databases">
        <title>Whole genome shotgun sequence of Actinoplanes rishiriensis NBRC 108556.</title>
        <authorList>
            <person name="Komaki H."/>
            <person name="Tamura T."/>
        </authorList>
    </citation>
    <scope>NUCLEOTIDE SEQUENCE</scope>
    <source>
        <strain evidence="6">NBRC 108556</strain>
    </source>
</reference>
<dbReference type="SUPFAM" id="SSF46785">
    <property type="entry name" value="Winged helix' DNA-binding domain"/>
    <property type="match status" value="1"/>
</dbReference>
<keyword evidence="7" id="KW-1185">Reference proteome</keyword>
<proteinExistence type="predicted"/>
<dbReference type="CDD" id="cd00038">
    <property type="entry name" value="CAP_ED"/>
    <property type="match status" value="1"/>
</dbReference>
<dbReference type="PANTHER" id="PTHR24567:SF68">
    <property type="entry name" value="DNA-BINDING TRANSCRIPTIONAL DUAL REGULATOR CRP"/>
    <property type="match status" value="1"/>
</dbReference>
<evidence type="ECO:0000259" key="4">
    <source>
        <dbReference type="PROSITE" id="PS50042"/>
    </source>
</evidence>
<dbReference type="SMART" id="SM00100">
    <property type="entry name" value="cNMP"/>
    <property type="match status" value="1"/>
</dbReference>
<dbReference type="PANTHER" id="PTHR24567">
    <property type="entry name" value="CRP FAMILY TRANSCRIPTIONAL REGULATORY PROTEIN"/>
    <property type="match status" value="1"/>
</dbReference>
<evidence type="ECO:0000256" key="2">
    <source>
        <dbReference type="ARBA" id="ARBA00023125"/>
    </source>
</evidence>
<dbReference type="EMBL" id="BOMV01000001">
    <property type="protein sequence ID" value="GIE92633.1"/>
    <property type="molecule type" value="Genomic_DNA"/>
</dbReference>
<accession>A0A919MRI9</accession>
<dbReference type="AlphaFoldDB" id="A0A919MRI9"/>
<feature type="domain" description="HTH crp-type" evidence="5">
    <location>
        <begin position="151"/>
        <end position="224"/>
    </location>
</feature>
<protein>
    <submittedName>
        <fullName evidence="6">Crp/Fnr family transcriptional regulator</fullName>
    </submittedName>
</protein>
<sequence length="239" mass="25845">MGDEVIADWSPFPPRTLLSRCDPATRAELIGLGVRRTVPAGTVLLREGDVESHVIVLLDALVKISGRMADGRQALLSIRVSGDLIGEIAALTDTPRSATATTCVRSVCAVIARRDLRPFLHDHPEVAVEVAALIGGKLRRATRLRVDFASYPVRVRLARVLVEIAEQYGTRAASGIVIGVPLTQPELAGLCGAAEVSLQKAIRELRRAELIDTGYRRIIVLDFPALRSLADIENGQHPL</sequence>
<dbReference type="InterPro" id="IPR018490">
    <property type="entry name" value="cNMP-bd_dom_sf"/>
</dbReference>
<dbReference type="InterPro" id="IPR036388">
    <property type="entry name" value="WH-like_DNA-bd_sf"/>
</dbReference>
<dbReference type="InterPro" id="IPR050397">
    <property type="entry name" value="Env_Response_Regulators"/>
</dbReference>
<dbReference type="GO" id="GO:0005829">
    <property type="term" value="C:cytosol"/>
    <property type="evidence" value="ECO:0007669"/>
    <property type="project" value="TreeGrafter"/>
</dbReference>
<feature type="domain" description="Cyclic nucleotide-binding" evidence="4">
    <location>
        <begin position="17"/>
        <end position="126"/>
    </location>
</feature>